<keyword evidence="16" id="KW-1185">Reference proteome</keyword>
<evidence type="ECO:0000313" key="16">
    <source>
        <dbReference type="Proteomes" id="UP000664859"/>
    </source>
</evidence>
<evidence type="ECO:0000256" key="2">
    <source>
        <dbReference type="ARBA" id="ARBA00005015"/>
    </source>
</evidence>
<protein>
    <recommendedName>
        <fullName evidence="5">Homoserine kinase</fullName>
        <ecNumber evidence="4">2.7.1.39</ecNumber>
    </recommendedName>
</protein>
<evidence type="ECO:0000256" key="3">
    <source>
        <dbReference type="ARBA" id="ARBA00007370"/>
    </source>
</evidence>
<dbReference type="InterPro" id="IPR013750">
    <property type="entry name" value="GHMP_kinase_C_dom"/>
</dbReference>
<dbReference type="Gene3D" id="3.30.70.890">
    <property type="entry name" value="GHMP kinase, C-terminal domain"/>
    <property type="match status" value="1"/>
</dbReference>
<dbReference type="SUPFAM" id="SSF54211">
    <property type="entry name" value="Ribosomal protein S5 domain 2-like"/>
    <property type="match status" value="1"/>
</dbReference>
<dbReference type="Proteomes" id="UP000664859">
    <property type="component" value="Unassembled WGS sequence"/>
</dbReference>
<keyword evidence="7" id="KW-0808">Transferase</keyword>
<comment type="subcellular location">
    <subcellularLocation>
        <location evidence="1">Plastid</location>
    </subcellularLocation>
</comment>
<dbReference type="GO" id="GO:0004413">
    <property type="term" value="F:homoserine kinase activity"/>
    <property type="evidence" value="ECO:0007669"/>
    <property type="project" value="UniProtKB-EC"/>
</dbReference>
<gene>
    <name evidence="15" type="ORF">JKP88DRAFT_264173</name>
</gene>
<evidence type="ECO:0000256" key="1">
    <source>
        <dbReference type="ARBA" id="ARBA00004474"/>
    </source>
</evidence>
<keyword evidence="10" id="KW-0418">Kinase</keyword>
<dbReference type="SUPFAM" id="SSF55060">
    <property type="entry name" value="GHMP Kinase, C-terminal domain"/>
    <property type="match status" value="1"/>
</dbReference>
<evidence type="ECO:0000256" key="7">
    <source>
        <dbReference type="ARBA" id="ARBA00022679"/>
    </source>
</evidence>
<dbReference type="PIRSF" id="PIRSF000676">
    <property type="entry name" value="Homoser_kin"/>
    <property type="match status" value="1"/>
</dbReference>
<evidence type="ECO:0000256" key="10">
    <source>
        <dbReference type="ARBA" id="ARBA00022777"/>
    </source>
</evidence>
<dbReference type="InterPro" id="IPR000870">
    <property type="entry name" value="Homoserine_kinase"/>
</dbReference>
<dbReference type="GO" id="GO:0009088">
    <property type="term" value="P:threonine biosynthetic process"/>
    <property type="evidence" value="ECO:0007669"/>
    <property type="project" value="UniProtKB-UniPathway"/>
</dbReference>
<dbReference type="PRINTS" id="PR00958">
    <property type="entry name" value="HOMSERKINASE"/>
</dbReference>
<comment type="caution">
    <text evidence="15">The sequence shown here is derived from an EMBL/GenBank/DDBJ whole genome shotgun (WGS) entry which is preliminary data.</text>
</comment>
<evidence type="ECO:0000256" key="9">
    <source>
        <dbReference type="ARBA" id="ARBA00022741"/>
    </source>
</evidence>
<dbReference type="InterPro" id="IPR036554">
    <property type="entry name" value="GHMP_kinase_C_sf"/>
</dbReference>
<dbReference type="InterPro" id="IPR014721">
    <property type="entry name" value="Ribsml_uS5_D2-typ_fold_subgr"/>
</dbReference>
<evidence type="ECO:0000313" key="15">
    <source>
        <dbReference type="EMBL" id="KAG5179635.1"/>
    </source>
</evidence>
<dbReference type="GO" id="GO:0005840">
    <property type="term" value="C:ribosome"/>
    <property type="evidence" value="ECO:0007669"/>
    <property type="project" value="UniProtKB-KW"/>
</dbReference>
<keyword evidence="11" id="KW-0067">ATP-binding</keyword>
<dbReference type="InterPro" id="IPR006203">
    <property type="entry name" value="GHMP_knse_ATP-bd_CS"/>
</dbReference>
<dbReference type="Pfam" id="PF08544">
    <property type="entry name" value="GHMP_kinases_C"/>
    <property type="match status" value="1"/>
</dbReference>
<keyword evidence="6" id="KW-0028">Amino-acid biosynthesis</keyword>
<evidence type="ECO:0000256" key="6">
    <source>
        <dbReference type="ARBA" id="ARBA00022605"/>
    </source>
</evidence>
<name>A0A836CAX6_9STRA</name>
<evidence type="ECO:0000256" key="4">
    <source>
        <dbReference type="ARBA" id="ARBA00012078"/>
    </source>
</evidence>
<feature type="domain" description="GHMP kinase N-terminal" evidence="13">
    <location>
        <begin position="88"/>
        <end position="170"/>
    </location>
</feature>
<keyword evidence="8" id="KW-0791">Threonine biosynthesis</keyword>
<dbReference type="PROSITE" id="PS00627">
    <property type="entry name" value="GHMP_KINASES_ATP"/>
    <property type="match status" value="1"/>
</dbReference>
<dbReference type="AlphaFoldDB" id="A0A836CAX6"/>
<evidence type="ECO:0000259" key="14">
    <source>
        <dbReference type="Pfam" id="PF08544"/>
    </source>
</evidence>
<reference evidence="15" key="1">
    <citation type="submission" date="2021-02" db="EMBL/GenBank/DDBJ databases">
        <title>First Annotated Genome of the Yellow-green Alga Tribonema minus.</title>
        <authorList>
            <person name="Mahan K.M."/>
        </authorList>
    </citation>
    <scope>NUCLEOTIDE SEQUENCE</scope>
    <source>
        <strain evidence="15">UTEX B ZZ1240</strain>
    </source>
</reference>
<comment type="catalytic activity">
    <reaction evidence="12">
        <text>L-homoserine + ATP = O-phospho-L-homoserine + ADP + H(+)</text>
        <dbReference type="Rhea" id="RHEA:13985"/>
        <dbReference type="ChEBI" id="CHEBI:15378"/>
        <dbReference type="ChEBI" id="CHEBI:30616"/>
        <dbReference type="ChEBI" id="CHEBI:57476"/>
        <dbReference type="ChEBI" id="CHEBI:57590"/>
        <dbReference type="ChEBI" id="CHEBI:456216"/>
        <dbReference type="EC" id="2.7.1.39"/>
    </reaction>
    <physiologicalReaction direction="left-to-right" evidence="12">
        <dbReference type="Rhea" id="RHEA:13986"/>
    </physiologicalReaction>
</comment>
<keyword evidence="15" id="KW-0689">Ribosomal protein</keyword>
<dbReference type="PANTHER" id="PTHR20861">
    <property type="entry name" value="HOMOSERINE/4-DIPHOSPHOCYTIDYL-2-C-METHYL-D-ERYTHRITOL KINASE"/>
    <property type="match status" value="1"/>
</dbReference>
<dbReference type="UniPathway" id="UPA00050">
    <property type="reaction ID" value="UER00064"/>
</dbReference>
<evidence type="ECO:0000259" key="13">
    <source>
        <dbReference type="Pfam" id="PF00288"/>
    </source>
</evidence>
<dbReference type="EC" id="2.7.1.39" evidence="4"/>
<evidence type="ECO:0000256" key="5">
    <source>
        <dbReference type="ARBA" id="ARBA00017858"/>
    </source>
</evidence>
<dbReference type="OrthoDB" id="195231at2759"/>
<dbReference type="GO" id="GO:0009536">
    <property type="term" value="C:plastid"/>
    <property type="evidence" value="ECO:0007669"/>
    <property type="project" value="UniProtKB-SubCell"/>
</dbReference>
<dbReference type="GO" id="GO:0005524">
    <property type="term" value="F:ATP binding"/>
    <property type="evidence" value="ECO:0007669"/>
    <property type="project" value="UniProtKB-KW"/>
</dbReference>
<dbReference type="Pfam" id="PF00288">
    <property type="entry name" value="GHMP_kinases_N"/>
    <property type="match status" value="1"/>
</dbReference>
<dbReference type="Gene3D" id="3.30.230.10">
    <property type="match status" value="1"/>
</dbReference>
<dbReference type="InterPro" id="IPR020568">
    <property type="entry name" value="Ribosomal_Su5_D2-typ_SF"/>
</dbReference>
<evidence type="ECO:0000256" key="12">
    <source>
        <dbReference type="ARBA" id="ARBA00049913"/>
    </source>
</evidence>
<evidence type="ECO:0000256" key="8">
    <source>
        <dbReference type="ARBA" id="ARBA00022697"/>
    </source>
</evidence>
<dbReference type="NCBIfam" id="TIGR00191">
    <property type="entry name" value="thrB"/>
    <property type="match status" value="1"/>
</dbReference>
<organism evidence="15 16">
    <name type="scientific">Tribonema minus</name>
    <dbReference type="NCBI Taxonomy" id="303371"/>
    <lineage>
        <taxon>Eukaryota</taxon>
        <taxon>Sar</taxon>
        <taxon>Stramenopiles</taxon>
        <taxon>Ochrophyta</taxon>
        <taxon>PX clade</taxon>
        <taxon>Xanthophyceae</taxon>
        <taxon>Tribonematales</taxon>
        <taxon>Tribonemataceae</taxon>
        <taxon>Tribonema</taxon>
    </lineage>
</organism>
<comment type="similarity">
    <text evidence="3">Belongs to the GHMP kinase family. Homoserine kinase subfamily.</text>
</comment>
<dbReference type="InterPro" id="IPR006204">
    <property type="entry name" value="GHMP_kinase_N_dom"/>
</dbReference>
<keyword evidence="9" id="KW-0547">Nucleotide-binding</keyword>
<dbReference type="PANTHER" id="PTHR20861:SF1">
    <property type="entry name" value="HOMOSERINE KINASE"/>
    <property type="match status" value="1"/>
</dbReference>
<dbReference type="HAMAP" id="MF_00384">
    <property type="entry name" value="Homoser_kinase"/>
    <property type="match status" value="1"/>
</dbReference>
<keyword evidence="15" id="KW-0687">Ribonucleoprotein</keyword>
<sequence>MERSESTAASSLREMIREEVISEHAKERSSVTVRVPATSANMGPGFDCLGMALNIWSEVTISRADKFEIEYEGEGEEQVPCDESNLLVTGVKAAFAAAGKPLPLLRYHCVNRIPYARGMGSSSAAIVAGLIGGLVLAGHRLPCWGSEALLQLACSIEGHPDNVAPVIYGGCQLGIHNGERWQSERVHLPSGIQVVLFIPDFIGKTSDARGVLAPTVTRKEAVFNIGRVAWLINALTRGNLDNLKAGCQDALHQPQRAATVYKYLDPMVEAAIGAGACAAYLSGAGPTVAAITSGASGDIFTQREAERVDKQVAEAMVAEAKRAGVNGKVYITNPVESGAYVVSAEPAFSMGIIKYQGAV</sequence>
<comment type="pathway">
    <text evidence="2">Amino-acid biosynthesis; L-threonine biosynthesis; L-threonine from L-aspartate: step 4/5.</text>
</comment>
<proteinExistence type="inferred from homology"/>
<accession>A0A836CAX6</accession>
<dbReference type="EMBL" id="JAFCMP010000446">
    <property type="protein sequence ID" value="KAG5179635.1"/>
    <property type="molecule type" value="Genomic_DNA"/>
</dbReference>
<evidence type="ECO:0000256" key="11">
    <source>
        <dbReference type="ARBA" id="ARBA00022840"/>
    </source>
</evidence>
<feature type="domain" description="GHMP kinase C-terminal" evidence="14">
    <location>
        <begin position="234"/>
        <end position="312"/>
    </location>
</feature>